<protein>
    <submittedName>
        <fullName evidence="3">Uncharacterized protein</fullName>
    </submittedName>
</protein>
<evidence type="ECO:0000313" key="3">
    <source>
        <dbReference type="EMBL" id="GAW81821.1"/>
    </source>
</evidence>
<feature type="compositionally biased region" description="Polar residues" evidence="2">
    <location>
        <begin position="106"/>
        <end position="115"/>
    </location>
</feature>
<dbReference type="RefSeq" id="XP_028544410.1">
    <property type="nucleotide sequence ID" value="XM_028688609.1"/>
</dbReference>
<accession>A0A1Y1JH33</accession>
<evidence type="ECO:0000313" key="4">
    <source>
        <dbReference type="Proteomes" id="UP000195521"/>
    </source>
</evidence>
<feature type="coiled-coil region" evidence="1">
    <location>
        <begin position="206"/>
        <end position="240"/>
    </location>
</feature>
<proteinExistence type="predicted"/>
<dbReference type="Proteomes" id="UP000195521">
    <property type="component" value="Unassembled WGS sequence"/>
</dbReference>
<feature type="compositionally biased region" description="Basic and acidic residues" evidence="2">
    <location>
        <begin position="85"/>
        <end position="105"/>
    </location>
</feature>
<organism evidence="3 4">
    <name type="scientific">Plasmodium gonderi</name>
    <dbReference type="NCBI Taxonomy" id="77519"/>
    <lineage>
        <taxon>Eukaryota</taxon>
        <taxon>Sar</taxon>
        <taxon>Alveolata</taxon>
        <taxon>Apicomplexa</taxon>
        <taxon>Aconoidasida</taxon>
        <taxon>Haemosporida</taxon>
        <taxon>Plasmodiidae</taxon>
        <taxon>Plasmodium</taxon>
        <taxon>Plasmodium (Plasmodium)</taxon>
    </lineage>
</organism>
<feature type="region of interest" description="Disordered" evidence="2">
    <location>
        <begin position="85"/>
        <end position="115"/>
    </location>
</feature>
<dbReference type="GeneID" id="39748553"/>
<evidence type="ECO:0000256" key="2">
    <source>
        <dbReference type="SAM" id="MobiDB-lite"/>
    </source>
</evidence>
<dbReference type="OrthoDB" id="376917at2759"/>
<reference evidence="4" key="1">
    <citation type="submission" date="2017-04" db="EMBL/GenBank/DDBJ databases">
        <title>Plasmodium gonderi genome.</title>
        <authorList>
            <person name="Arisue N."/>
            <person name="Honma H."/>
            <person name="Kawai S."/>
            <person name="Tougan T."/>
            <person name="Tanabe K."/>
            <person name="Horii T."/>
        </authorList>
    </citation>
    <scope>NUCLEOTIDE SEQUENCE [LARGE SCALE GENOMIC DNA]</scope>
    <source>
        <strain evidence="4">ATCC 30045</strain>
    </source>
</reference>
<dbReference type="AlphaFoldDB" id="A0A1Y1JH33"/>
<comment type="caution">
    <text evidence="3">The sequence shown here is derived from an EMBL/GenBank/DDBJ whole genome shotgun (WGS) entry which is preliminary data.</text>
</comment>
<keyword evidence="1" id="KW-0175">Coiled coil</keyword>
<dbReference type="EMBL" id="BDQF01000012">
    <property type="protein sequence ID" value="GAW81821.1"/>
    <property type="molecule type" value="Genomic_DNA"/>
</dbReference>
<gene>
    <name evidence="3" type="ORF">PGO_112750</name>
</gene>
<keyword evidence="4" id="KW-1185">Reference proteome</keyword>
<name>A0A1Y1JH33_PLAGO</name>
<evidence type="ECO:0000256" key="1">
    <source>
        <dbReference type="SAM" id="Coils"/>
    </source>
</evidence>
<sequence>MKQEENNLLVNWGIFPTFSETSSSDSGSSCRSDSSECNHCTDYRSNNYDCQNICRRNSYTGSGREVWDQEYCDGVERIDNLMEKKNTQVSHDETSQSDGRREKNSNRVMKQTQTRKQCYENEQREFSYSDAEYTIVRKYLKGVLKNKERNKLYEFRKYLVEHNVFYMFVYLFVNLIRNKNNIRNPYNYVMNYFGRRDYNSDDNACMQDLIRENKMYRMKNQRLTNKINMLLVQIEDMQKRDSCDFIANFFFKNDKESDEPLKSLNPVKRRETYSSLESYSLCYIIKSVICGDPSVYTIQNYPKMSHDHCDNMEIPYFLFTRETFFLFLSSLSHSVRTEFRKVLEGKKIHLEKSELFNILLKELSLFLNNYLSFDQCREKKIH</sequence>